<name>A0AAW1HSW6_POPJA</name>
<protein>
    <submittedName>
        <fullName evidence="1">Phage portal protein, SPP1 Gp6-like</fullName>
    </submittedName>
</protein>
<dbReference type="AlphaFoldDB" id="A0AAW1HSW6"/>
<dbReference type="EMBL" id="JASPKY010001015">
    <property type="protein sequence ID" value="KAK9679523.1"/>
    <property type="molecule type" value="Genomic_DNA"/>
</dbReference>
<gene>
    <name evidence="1" type="ORF">QE152_g40004</name>
</gene>
<reference evidence="1 2" key="1">
    <citation type="journal article" date="2024" name="BMC Genomics">
        <title>De novo assembly and annotation of Popillia japonica's genome with initial clues to its potential as an invasive pest.</title>
        <authorList>
            <person name="Cucini C."/>
            <person name="Boschi S."/>
            <person name="Funari R."/>
            <person name="Cardaioli E."/>
            <person name="Iannotti N."/>
            <person name="Marturano G."/>
            <person name="Paoli F."/>
            <person name="Bruttini M."/>
            <person name="Carapelli A."/>
            <person name="Frati F."/>
            <person name="Nardi F."/>
        </authorList>
    </citation>
    <scope>NUCLEOTIDE SEQUENCE [LARGE SCALE GENOMIC DNA]</scope>
    <source>
        <strain evidence="1">DMR45628</strain>
    </source>
</reference>
<proteinExistence type="predicted"/>
<dbReference type="InterPro" id="IPR021145">
    <property type="entry name" value="Portal_protein_SPP1_Gp6-like"/>
</dbReference>
<accession>A0AAW1HSW6</accession>
<comment type="caution">
    <text evidence="1">The sequence shown here is derived from an EMBL/GenBank/DDBJ whole genome shotgun (WGS) entry which is preliminary data.</text>
</comment>
<organism evidence="1 2">
    <name type="scientific">Popillia japonica</name>
    <name type="common">Japanese beetle</name>
    <dbReference type="NCBI Taxonomy" id="7064"/>
    <lineage>
        <taxon>Eukaryota</taxon>
        <taxon>Metazoa</taxon>
        <taxon>Ecdysozoa</taxon>
        <taxon>Arthropoda</taxon>
        <taxon>Hexapoda</taxon>
        <taxon>Insecta</taxon>
        <taxon>Pterygota</taxon>
        <taxon>Neoptera</taxon>
        <taxon>Endopterygota</taxon>
        <taxon>Coleoptera</taxon>
        <taxon>Polyphaga</taxon>
        <taxon>Scarabaeiformia</taxon>
        <taxon>Scarabaeidae</taxon>
        <taxon>Rutelinae</taxon>
        <taxon>Popillia</taxon>
    </lineage>
</organism>
<evidence type="ECO:0000313" key="2">
    <source>
        <dbReference type="Proteomes" id="UP001458880"/>
    </source>
</evidence>
<dbReference type="Pfam" id="PF05133">
    <property type="entry name" value="SPP1_portal"/>
    <property type="match status" value="1"/>
</dbReference>
<dbReference type="Proteomes" id="UP001458880">
    <property type="component" value="Unassembled WGS sequence"/>
</dbReference>
<keyword evidence="2" id="KW-1185">Reference proteome</keyword>
<sequence length="391" mass="43833">MAVHWQEFLDENQSAYKKTATNAIAKGIGWQYITILDGKLKLTDIDPEELYPDWTDKTHEELLGIVRDYVVIEYNQGNVATDVHHVDFYDESELTPFLDKSGTGLLAPNGEPIPYLRMGEGEDSISIGWEKVPFVALKGTDDEVPMLNIIKDAVDTYDKLISKASDSIMDDTDPVLVLKGHSTAEDELRRARAQMKTNKIVAVGDSGDVGYVSVDINVDAVHKHLEVLKKQIQYDGQMVDTQDVQFGSNLSGVALQSLYSNLDIYINGFESEFRAYVQRLKPFFDAVLQYQGIGTAEQWAQFKVTVTFNRDMLINLAADIESTVKLASTGVSQQTIDEFNPVVQSHEIEEERRQAERDAAQGGDDNPVFLQEVEAAAQRLIEQRESQTTEE</sequence>
<evidence type="ECO:0000313" key="1">
    <source>
        <dbReference type="EMBL" id="KAK9679523.1"/>
    </source>
</evidence>